<keyword evidence="3" id="KW-1185">Reference proteome</keyword>
<feature type="transmembrane region" description="Helical" evidence="1">
    <location>
        <begin position="39"/>
        <end position="59"/>
    </location>
</feature>
<proteinExistence type="predicted"/>
<feature type="transmembrane region" description="Helical" evidence="1">
    <location>
        <begin position="139"/>
        <end position="159"/>
    </location>
</feature>
<reference evidence="2 3" key="1">
    <citation type="submission" date="2023-08" db="EMBL/GenBank/DDBJ databases">
        <title>Draft genome sequence of Algoriphagus confluentis.</title>
        <authorList>
            <person name="Takatani N."/>
            <person name="Hosokawa M."/>
            <person name="Sawabe T."/>
        </authorList>
    </citation>
    <scope>NUCLEOTIDE SEQUENCE [LARGE SCALE GENOMIC DNA]</scope>
    <source>
        <strain evidence="2 3">NBRC 111222</strain>
    </source>
</reference>
<sequence>MRNKEKTEWIALILGWFAILAQFVLIIQNRQSDIPETILRFFSFFTILTNFLLALFFTAQIVGQPKFPLKWFFKGGTITALTSFILIVGLVYQIALRPLWAPTGLQWLVDELLHTLIPLLMLAYWFFQVRARDVKASSVFKWLIYPILYAVFILIRGHFSGFYPYPFLNVREIGYLKTMLNMGGVASMTLVIMAALVLLGKRKTKELRTEN</sequence>
<protein>
    <submittedName>
        <fullName evidence="2">Pr6Pr family membrane protein</fullName>
    </submittedName>
</protein>
<organism evidence="2 3">
    <name type="scientific">Algoriphagus confluentis</name>
    <dbReference type="NCBI Taxonomy" id="1697556"/>
    <lineage>
        <taxon>Bacteria</taxon>
        <taxon>Pseudomonadati</taxon>
        <taxon>Bacteroidota</taxon>
        <taxon>Cytophagia</taxon>
        <taxon>Cytophagales</taxon>
        <taxon>Cyclobacteriaceae</taxon>
        <taxon>Algoriphagus</taxon>
    </lineage>
</organism>
<keyword evidence="1" id="KW-1133">Transmembrane helix</keyword>
<evidence type="ECO:0000313" key="2">
    <source>
        <dbReference type="EMBL" id="GMQ30965.1"/>
    </source>
</evidence>
<dbReference type="RefSeq" id="WP_338225669.1">
    <property type="nucleotide sequence ID" value="NZ_BTPD01000013.1"/>
</dbReference>
<keyword evidence="1" id="KW-0472">Membrane</keyword>
<feature type="transmembrane region" description="Helical" evidence="1">
    <location>
        <begin position="107"/>
        <end position="127"/>
    </location>
</feature>
<feature type="transmembrane region" description="Helical" evidence="1">
    <location>
        <begin position="71"/>
        <end position="95"/>
    </location>
</feature>
<dbReference type="InterPro" id="IPR049713">
    <property type="entry name" value="Pr6Pr-like"/>
</dbReference>
<name>A0ABQ6PSJ2_9BACT</name>
<gene>
    <name evidence="2" type="ORF">Aconfl_36080</name>
</gene>
<accession>A0ABQ6PSJ2</accession>
<dbReference type="EMBL" id="BTPD01000013">
    <property type="protein sequence ID" value="GMQ30965.1"/>
    <property type="molecule type" value="Genomic_DNA"/>
</dbReference>
<keyword evidence="1" id="KW-0812">Transmembrane</keyword>
<evidence type="ECO:0000313" key="3">
    <source>
        <dbReference type="Proteomes" id="UP001338309"/>
    </source>
</evidence>
<dbReference type="NCBIfam" id="NF038065">
    <property type="entry name" value="Pr6Pr"/>
    <property type="match status" value="1"/>
</dbReference>
<evidence type="ECO:0000256" key="1">
    <source>
        <dbReference type="SAM" id="Phobius"/>
    </source>
</evidence>
<dbReference type="Proteomes" id="UP001338309">
    <property type="component" value="Unassembled WGS sequence"/>
</dbReference>
<feature type="transmembrane region" description="Helical" evidence="1">
    <location>
        <begin position="9"/>
        <end position="27"/>
    </location>
</feature>
<comment type="caution">
    <text evidence="2">The sequence shown here is derived from an EMBL/GenBank/DDBJ whole genome shotgun (WGS) entry which is preliminary data.</text>
</comment>
<feature type="transmembrane region" description="Helical" evidence="1">
    <location>
        <begin position="179"/>
        <end position="199"/>
    </location>
</feature>